<evidence type="ECO:0000313" key="1">
    <source>
        <dbReference type="EMBL" id="SDE05861.1"/>
    </source>
</evidence>
<keyword evidence="2" id="KW-1185">Reference proteome</keyword>
<gene>
    <name evidence="1" type="ORF">SAMN05661003_103117</name>
</gene>
<dbReference type="STRING" id="57664.SAMN05661003_103117"/>
<dbReference type="Proteomes" id="UP000243205">
    <property type="component" value="Unassembled WGS sequence"/>
</dbReference>
<protein>
    <recommendedName>
        <fullName evidence="3">DUF2726 domain-containing protein</fullName>
    </recommendedName>
</protein>
<evidence type="ECO:0000313" key="2">
    <source>
        <dbReference type="Proteomes" id="UP000243205"/>
    </source>
</evidence>
<reference evidence="2" key="1">
    <citation type="submission" date="2016-10" db="EMBL/GenBank/DDBJ databases">
        <authorList>
            <person name="Varghese N."/>
            <person name="Submissions S."/>
        </authorList>
    </citation>
    <scope>NUCLEOTIDE SEQUENCE [LARGE SCALE GENOMIC DNA]</scope>
    <source>
        <strain evidence="2">DSM 8987</strain>
    </source>
</reference>
<dbReference type="AlphaFoldDB" id="A0A1G6ZTK3"/>
<accession>A0A1G6ZTK3</accession>
<proteinExistence type="predicted"/>
<organism evidence="1 2">
    <name type="scientific">Desulfuromonas thiophila</name>
    <dbReference type="NCBI Taxonomy" id="57664"/>
    <lineage>
        <taxon>Bacteria</taxon>
        <taxon>Pseudomonadati</taxon>
        <taxon>Thermodesulfobacteriota</taxon>
        <taxon>Desulfuromonadia</taxon>
        <taxon>Desulfuromonadales</taxon>
        <taxon>Desulfuromonadaceae</taxon>
        <taxon>Desulfuromonas</taxon>
    </lineage>
</organism>
<dbReference type="EMBL" id="FNAQ01000003">
    <property type="protein sequence ID" value="SDE05861.1"/>
    <property type="molecule type" value="Genomic_DNA"/>
</dbReference>
<sequence>MILPIALPVLLLLVAVLLALRLRRVLQAPQPPAPVCRPAVLDERQRQLLSQLEDFFGPDCRLLSQLPLRELFYLPADPADLPPALADYLRQRLLSCVVCERDSFAPRAVIDIAPVAQRQQDARLGLLAALHCPCVCLAAEDYSAAALTTALQQQFSGPDSAAVSTAGPWCQLS</sequence>
<evidence type="ECO:0008006" key="3">
    <source>
        <dbReference type="Google" id="ProtNLM"/>
    </source>
</evidence>
<name>A0A1G6ZTK3_9BACT</name>
<dbReference type="RefSeq" id="WP_092076694.1">
    <property type="nucleotide sequence ID" value="NZ_FNAQ01000003.1"/>
</dbReference>